<sequence length="436" mass="49885">MGRRNGFSLEELPENVKQIYEYITAGGYKVYLVGGCIRDRLLSKEPEDWDMVTNAPADFIKSLPYRVVTPGERYGAFKVIINKIPYDVTTFREGTIHQDLLHRDFTVNAIAYDLGRGTFLDPAGGIDDLLKHRVIRAVDSPEERFTEDPLRVLRGIRFSVELGFPIEVKTYNAIKAMALRLKGVSPERIKDEFNRIILSEKIEKGIRLLKDSGLLKVIIPELLEGEGITQRGDHMYDVLEHNIKTAAYVRSDLSLRLAALLHDVGKPRTLKEWEGGRSFPGHHIESAVLAGKILKRMKYPTRVIKEVVSLINNHLFIYNKNTPERELRKLMADLGEEGIFRLIELLYADRKAINPAVVLDYVEKLEKRVREVLMSEGIIRIRDLEINGNDVKEVLNKKSGPEIGYILKDLWEKVIDDPSLNKREILLKMLGKYQGQ</sequence>
<feature type="domain" description="Poly A polymerase head" evidence="12">
    <location>
        <begin position="30"/>
        <end position="135"/>
    </location>
</feature>
<comment type="cofactor">
    <cofactor evidence="1">
        <name>Mg(2+)</name>
        <dbReference type="ChEBI" id="CHEBI:18420"/>
    </cofactor>
</comment>
<evidence type="ECO:0000256" key="3">
    <source>
        <dbReference type="ARBA" id="ARBA00022694"/>
    </source>
</evidence>
<dbReference type="RefSeq" id="WP_206708502.1">
    <property type="nucleotide sequence ID" value="NZ_CP059066.1"/>
</dbReference>
<dbReference type="EMBL" id="CP059066">
    <property type="protein sequence ID" value="QSQ08282.1"/>
    <property type="molecule type" value="Genomic_DNA"/>
</dbReference>
<keyword evidence="6" id="KW-0547">Nucleotide-binding</keyword>
<dbReference type="Pfam" id="PF01743">
    <property type="entry name" value="PolyA_pol"/>
    <property type="match status" value="1"/>
</dbReference>
<evidence type="ECO:0000256" key="11">
    <source>
        <dbReference type="RuleBase" id="RU003953"/>
    </source>
</evidence>
<organism evidence="15 16">
    <name type="scientific">Koleobacter methoxysyntrophicus</name>
    <dbReference type="NCBI Taxonomy" id="2751313"/>
    <lineage>
        <taxon>Bacteria</taxon>
        <taxon>Bacillati</taxon>
        <taxon>Bacillota</taxon>
        <taxon>Clostridia</taxon>
        <taxon>Koleobacterales</taxon>
        <taxon>Koleobacteraceae</taxon>
        <taxon>Koleobacter</taxon>
    </lineage>
</organism>
<evidence type="ECO:0000256" key="9">
    <source>
        <dbReference type="ARBA" id="ARBA00022842"/>
    </source>
</evidence>
<dbReference type="Proteomes" id="UP000662904">
    <property type="component" value="Chromosome"/>
</dbReference>
<evidence type="ECO:0000256" key="7">
    <source>
        <dbReference type="ARBA" id="ARBA00022800"/>
    </source>
</evidence>
<dbReference type="InterPro" id="IPR032828">
    <property type="entry name" value="PolyA_RNA-bd"/>
</dbReference>
<gene>
    <name evidence="15" type="primary">pcnB</name>
    <name evidence="15" type="ORF">H0A61_00602</name>
</gene>
<feature type="domain" description="CCA-adding enzyme C-terminal" evidence="14">
    <location>
        <begin position="290"/>
        <end position="429"/>
    </location>
</feature>
<evidence type="ECO:0000256" key="2">
    <source>
        <dbReference type="ARBA" id="ARBA00022679"/>
    </source>
</evidence>
<keyword evidence="5" id="KW-0479">Metal-binding</keyword>
<dbReference type="Gene3D" id="3.30.460.10">
    <property type="entry name" value="Beta Polymerase, domain 2"/>
    <property type="match status" value="1"/>
</dbReference>
<protein>
    <submittedName>
        <fullName evidence="15">Poly(A) polymerase I</fullName>
        <ecNumber evidence="15">2.7.7.19</ecNumber>
    </submittedName>
</protein>
<dbReference type="PANTHER" id="PTHR47545:SF1">
    <property type="entry name" value="MULTIFUNCTIONAL CCA PROTEIN"/>
    <property type="match status" value="1"/>
</dbReference>
<dbReference type="Gene3D" id="1.10.246.80">
    <property type="match status" value="1"/>
</dbReference>
<feature type="domain" description="tRNA nucleotidyltransferase/poly(A) polymerase RNA and SrmB- binding" evidence="13">
    <location>
        <begin position="163"/>
        <end position="222"/>
    </location>
</feature>
<keyword evidence="3" id="KW-0819">tRNA processing</keyword>
<comment type="similarity">
    <text evidence="11">Belongs to the tRNA nucleotidyltransferase/poly(A) polymerase family.</text>
</comment>
<dbReference type="GO" id="GO:1990817">
    <property type="term" value="F:poly(A) RNA polymerase activity"/>
    <property type="evidence" value="ECO:0007669"/>
    <property type="project" value="UniProtKB-EC"/>
</dbReference>
<evidence type="ECO:0000313" key="15">
    <source>
        <dbReference type="EMBL" id="QSQ08282.1"/>
    </source>
</evidence>
<evidence type="ECO:0000259" key="13">
    <source>
        <dbReference type="Pfam" id="PF12627"/>
    </source>
</evidence>
<dbReference type="KEGG" id="kme:H0A61_00602"/>
<evidence type="ECO:0000259" key="14">
    <source>
        <dbReference type="Pfam" id="PF13735"/>
    </source>
</evidence>
<evidence type="ECO:0000256" key="4">
    <source>
        <dbReference type="ARBA" id="ARBA00022695"/>
    </source>
</evidence>
<evidence type="ECO:0000256" key="6">
    <source>
        <dbReference type="ARBA" id="ARBA00022741"/>
    </source>
</evidence>
<dbReference type="InterPro" id="IPR050124">
    <property type="entry name" value="tRNA_CCA-adding_enzyme"/>
</dbReference>
<evidence type="ECO:0000256" key="5">
    <source>
        <dbReference type="ARBA" id="ARBA00022723"/>
    </source>
</evidence>
<dbReference type="Pfam" id="PF13735">
    <property type="entry name" value="tRNA_NucTran2_2"/>
    <property type="match status" value="1"/>
</dbReference>
<dbReference type="AlphaFoldDB" id="A0A8A0RK75"/>
<dbReference type="PANTHER" id="PTHR47545">
    <property type="entry name" value="MULTIFUNCTIONAL CCA PROTEIN"/>
    <property type="match status" value="1"/>
</dbReference>
<dbReference type="SUPFAM" id="SSF81301">
    <property type="entry name" value="Nucleotidyltransferase"/>
    <property type="match status" value="1"/>
</dbReference>
<dbReference type="GO" id="GO:0042245">
    <property type="term" value="P:RNA repair"/>
    <property type="evidence" value="ECO:0007669"/>
    <property type="project" value="UniProtKB-KW"/>
</dbReference>
<keyword evidence="4 15" id="KW-0548">Nucleotidyltransferase</keyword>
<keyword evidence="16" id="KW-1185">Reference proteome</keyword>
<evidence type="ECO:0000313" key="16">
    <source>
        <dbReference type="Proteomes" id="UP000662904"/>
    </source>
</evidence>
<dbReference type="EC" id="2.7.7.19" evidence="15"/>
<dbReference type="InterPro" id="IPR043519">
    <property type="entry name" value="NT_sf"/>
</dbReference>
<accession>A0A8A0RK75</accession>
<dbReference type="GO" id="GO:0008033">
    <property type="term" value="P:tRNA processing"/>
    <property type="evidence" value="ECO:0007669"/>
    <property type="project" value="UniProtKB-KW"/>
</dbReference>
<keyword evidence="9" id="KW-0460">Magnesium</keyword>
<reference evidence="15" key="1">
    <citation type="submission" date="2020-07" db="EMBL/GenBank/DDBJ databases">
        <title>Koleobacter methoxysyntrophicus gen. nov., sp. nov., a novel anaerobic bacterium isolated from deep subsurface oil field and proposal of Koleobacterales ord. nov. in the phylum Firmicutes.</title>
        <authorList>
            <person name="Sakamoto S."/>
            <person name="Tamaki H."/>
        </authorList>
    </citation>
    <scope>NUCLEOTIDE SEQUENCE</scope>
    <source>
        <strain evidence="15">NRmbB1</strain>
    </source>
</reference>
<dbReference type="GO" id="GO:0005524">
    <property type="term" value="F:ATP binding"/>
    <property type="evidence" value="ECO:0007669"/>
    <property type="project" value="UniProtKB-KW"/>
</dbReference>
<dbReference type="Gene3D" id="1.10.3090.10">
    <property type="entry name" value="cca-adding enzyme, domain 2"/>
    <property type="match status" value="1"/>
</dbReference>
<keyword evidence="7" id="KW-0692">RNA repair</keyword>
<keyword evidence="2 11" id="KW-0808">Transferase</keyword>
<evidence type="ECO:0000256" key="10">
    <source>
        <dbReference type="ARBA" id="ARBA00022884"/>
    </source>
</evidence>
<dbReference type="GO" id="GO:0003723">
    <property type="term" value="F:RNA binding"/>
    <property type="evidence" value="ECO:0007669"/>
    <property type="project" value="UniProtKB-KW"/>
</dbReference>
<keyword evidence="8" id="KW-0067">ATP-binding</keyword>
<dbReference type="InterPro" id="IPR006675">
    <property type="entry name" value="HDIG_dom"/>
</dbReference>
<dbReference type="GO" id="GO:0046872">
    <property type="term" value="F:metal ion binding"/>
    <property type="evidence" value="ECO:0007669"/>
    <property type="project" value="UniProtKB-KW"/>
</dbReference>
<proteinExistence type="inferred from homology"/>
<dbReference type="InterPro" id="IPR032810">
    <property type="entry name" value="CCA-adding_enz_C"/>
</dbReference>
<evidence type="ECO:0000256" key="1">
    <source>
        <dbReference type="ARBA" id="ARBA00001946"/>
    </source>
</evidence>
<evidence type="ECO:0000259" key="12">
    <source>
        <dbReference type="Pfam" id="PF01743"/>
    </source>
</evidence>
<keyword evidence="10 11" id="KW-0694">RNA-binding</keyword>
<dbReference type="CDD" id="cd05398">
    <property type="entry name" value="NT_ClassII-CCAase"/>
    <property type="match status" value="1"/>
</dbReference>
<dbReference type="SUPFAM" id="SSF81891">
    <property type="entry name" value="Poly A polymerase C-terminal region-like"/>
    <property type="match status" value="1"/>
</dbReference>
<name>A0A8A0RK75_9FIRM</name>
<evidence type="ECO:0000256" key="8">
    <source>
        <dbReference type="ARBA" id="ARBA00022840"/>
    </source>
</evidence>
<dbReference type="NCBIfam" id="TIGR00277">
    <property type="entry name" value="HDIG"/>
    <property type="match status" value="1"/>
</dbReference>
<dbReference type="InterPro" id="IPR002646">
    <property type="entry name" value="PolA_pol_head_dom"/>
</dbReference>
<dbReference type="Pfam" id="PF12627">
    <property type="entry name" value="PolyA_pol_RNAbd"/>
    <property type="match status" value="1"/>
</dbReference>